<feature type="domain" description="Replication initiation protein-like C-terminal" evidence="1">
    <location>
        <begin position="221"/>
        <end position="377"/>
    </location>
</feature>
<dbReference type="KEGG" id="mbah:HYN46_09585"/>
<accession>A0A345P709</accession>
<sequence length="442" mass="50383">MNCLLKRISALATTKRKLVSIMTNTTDVISPVVKKQSKRAQVLPRRYDETVRGKREAVDFLSPVCNTGGKLGSSQAKPSLELDRYVILHNGKESFPVLISRPTENEIAAIDWISVSGGYETYGDKYLGLDVAQREKAFDYMADLIDADLKHIFGFGILKKRDKGMHFHEYSWELEDNFGLLLIGHATGRFTIQINGTGTAYASKGWEKRLYNYMVNELERAKITRIDLCHDDLEGIYDLDFFNEQDTLGMFGNGGRLPTVQHFGNWKRPDGKGRTLQLGKRENGKCGRFYEKGKQLGDPSSPWVRSEIEISSTDRIIPFEVLLSPSQYFLAQYQCLNVFNQDSIQPVKIYTKQIEAEITWEKAVHNARHSYGKYINMFRQVYSDEELLDILTHKRTQTPARLIPCEILAKRWTEEAMQSTSDYLTASGARSQVAIKESLTCN</sequence>
<evidence type="ECO:0000313" key="3">
    <source>
        <dbReference type="Proteomes" id="UP000253940"/>
    </source>
</evidence>
<dbReference type="InterPro" id="IPR003491">
    <property type="entry name" value="REP-like_C"/>
</dbReference>
<evidence type="ECO:0000259" key="1">
    <source>
        <dbReference type="Pfam" id="PF02486"/>
    </source>
</evidence>
<dbReference type="OrthoDB" id="9809126at2"/>
<name>A0A345P709_9GAMM</name>
<protein>
    <submittedName>
        <fullName evidence="2">Replication protein</fullName>
    </submittedName>
</protein>
<dbReference type="Proteomes" id="UP000253940">
    <property type="component" value="Chromosome"/>
</dbReference>
<keyword evidence="3" id="KW-1185">Reference proteome</keyword>
<dbReference type="AlphaFoldDB" id="A0A345P709"/>
<evidence type="ECO:0000313" key="2">
    <source>
        <dbReference type="EMBL" id="AXI03068.1"/>
    </source>
</evidence>
<reference evidence="2 3" key="1">
    <citation type="submission" date="2018-07" db="EMBL/GenBank/DDBJ databases">
        <title>Genome sequencing of Moraxellaceae gen. HYN0046.</title>
        <authorList>
            <person name="Kim M."/>
            <person name="Yi H."/>
        </authorList>
    </citation>
    <scope>NUCLEOTIDE SEQUENCE [LARGE SCALE GENOMIC DNA]</scope>
    <source>
        <strain evidence="2 3">HYN0046</strain>
    </source>
</reference>
<gene>
    <name evidence="2" type="ORF">HYN46_09585</name>
</gene>
<organism evidence="2 3">
    <name type="scientific">Aquirhabdus parva</name>
    <dbReference type="NCBI Taxonomy" id="2283318"/>
    <lineage>
        <taxon>Bacteria</taxon>
        <taxon>Pseudomonadati</taxon>
        <taxon>Pseudomonadota</taxon>
        <taxon>Gammaproteobacteria</taxon>
        <taxon>Moraxellales</taxon>
        <taxon>Moraxellaceae</taxon>
        <taxon>Aquirhabdus</taxon>
    </lineage>
</organism>
<dbReference type="EMBL" id="CP031222">
    <property type="protein sequence ID" value="AXI03068.1"/>
    <property type="molecule type" value="Genomic_DNA"/>
</dbReference>
<dbReference type="Pfam" id="PF02486">
    <property type="entry name" value="Rep_trans"/>
    <property type="match status" value="1"/>
</dbReference>
<proteinExistence type="predicted"/>